<dbReference type="EMBL" id="JAQJAN010000002">
    <property type="protein sequence ID" value="KAJ5738352.1"/>
    <property type="molecule type" value="Genomic_DNA"/>
</dbReference>
<dbReference type="InterPro" id="IPR057081">
    <property type="entry name" value="PH_N"/>
</dbReference>
<dbReference type="Pfam" id="PF23074">
    <property type="entry name" value="PH_FT_N"/>
    <property type="match status" value="1"/>
</dbReference>
<dbReference type="AlphaFoldDB" id="A0AAD6HUB1"/>
<organism evidence="2 3">
    <name type="scientific">Penicillium malachiteum</name>
    <dbReference type="NCBI Taxonomy" id="1324776"/>
    <lineage>
        <taxon>Eukaryota</taxon>
        <taxon>Fungi</taxon>
        <taxon>Dikarya</taxon>
        <taxon>Ascomycota</taxon>
        <taxon>Pezizomycotina</taxon>
        <taxon>Eurotiomycetes</taxon>
        <taxon>Eurotiomycetidae</taxon>
        <taxon>Eurotiales</taxon>
        <taxon>Aspergillaceae</taxon>
        <taxon>Penicillium</taxon>
    </lineage>
</organism>
<evidence type="ECO:0000313" key="2">
    <source>
        <dbReference type="EMBL" id="KAJ5738352.1"/>
    </source>
</evidence>
<keyword evidence="3" id="KW-1185">Reference proteome</keyword>
<reference evidence="2" key="2">
    <citation type="submission" date="2023-01" db="EMBL/GenBank/DDBJ databases">
        <authorList>
            <person name="Petersen C."/>
        </authorList>
    </citation>
    <scope>NUCLEOTIDE SEQUENCE</scope>
    <source>
        <strain evidence="2">IBT 17514</strain>
    </source>
</reference>
<protein>
    <recommendedName>
        <fullName evidence="1">PH domain-containing protein</fullName>
    </recommendedName>
</protein>
<accession>A0AAD6HUB1</accession>
<evidence type="ECO:0000259" key="1">
    <source>
        <dbReference type="Pfam" id="PF23074"/>
    </source>
</evidence>
<comment type="caution">
    <text evidence="2">The sequence shown here is derived from an EMBL/GenBank/DDBJ whole genome shotgun (WGS) entry which is preliminary data.</text>
</comment>
<feature type="domain" description="PH" evidence="1">
    <location>
        <begin position="54"/>
        <end position="180"/>
    </location>
</feature>
<sequence>MLVVGEDVSIKQLTVDDDVKNHWAIGIFNRLDSVTRLPRSSERGDCFDESQVGIKAILKEQGFKIILQLAFENEPDRSFNVGFHLRARDHRARIVCKIKDRTGPNQYFCLPLNMLEIDREGSCLRLCRRRNSNTELVLWARIPFTSMECMVLTFCTFLALRSEDGGRPVDDIRDYELDGEEELYGG</sequence>
<dbReference type="Proteomes" id="UP001215712">
    <property type="component" value="Unassembled WGS sequence"/>
</dbReference>
<name>A0AAD6HUB1_9EURO</name>
<evidence type="ECO:0000313" key="3">
    <source>
        <dbReference type="Proteomes" id="UP001215712"/>
    </source>
</evidence>
<proteinExistence type="predicted"/>
<gene>
    <name evidence="2" type="ORF">N7493_001507</name>
</gene>
<reference evidence="2" key="1">
    <citation type="journal article" date="2023" name="IMA Fungus">
        <title>Comparative genomic study of the Penicillium genus elucidates a diverse pangenome and 15 lateral gene transfer events.</title>
        <authorList>
            <person name="Petersen C."/>
            <person name="Sorensen T."/>
            <person name="Nielsen M.R."/>
            <person name="Sondergaard T.E."/>
            <person name="Sorensen J.L."/>
            <person name="Fitzpatrick D.A."/>
            <person name="Frisvad J.C."/>
            <person name="Nielsen K.L."/>
        </authorList>
    </citation>
    <scope>NUCLEOTIDE SEQUENCE</scope>
    <source>
        <strain evidence="2">IBT 17514</strain>
    </source>
</reference>